<dbReference type="HOGENOM" id="CLU_329654_0_0_1"/>
<dbReference type="eggNOG" id="KOG1089">
    <property type="taxonomic scope" value="Eukaryota"/>
</dbReference>
<dbReference type="EMBL" id="DS985243">
    <property type="protein sequence ID" value="EDV26578.1"/>
    <property type="molecule type" value="Genomic_DNA"/>
</dbReference>
<dbReference type="KEGG" id="tad:TRIADDRAFT_54716"/>
<sequence>MTGQENPSETWDEVREQLKKKILFPGEEIQYTPDHTFYKNVHYMLCHRQSVSKESKVRVCLTNFRLIIIEGSLEDKIRTASGVRNVNDGVYFFDDIVLKNIEKIKYTLDKRCQERHTVTNNALPTSGGITSLQVYCRNFTLLDIRARRNDQTLGDKSLVSRLKSFRLLPRRSQANSVSYEELKKMLRYLIGCKHTEFYTKYANSMEGLAKTGGVPSYRKISDYESELDHLKTPKIWCINEDANRGFKYQSLPEILLCPNDAVSKKLDLNMLLAAYREKRYPVPCWYYQTNDVYLLRSASEDHGLRENCNEMEGRIFGIIKDPNKQKPFKTIELANRFPNYLATVWQRIYTDNGIVRVGNVIQPKELSSGYNNLKYHCLKGSDRKYWNSDKDWFASLAATQWPNFIRVCLFIATKIADKLHYGAVSILVKDYDGAELSCVICSLVQVILDGDCRTIKGFQTLLQKNWVVVGYRFNASQESPFFELFLSCISQLLYQNPLAFEFSPNYISHLLDISLCGLTETFSYNNEYERCRYNYVRKGEGNVSKRTGIVLPSAWNLCYLNWKEVFNERYIMNQVLQRIYGKTIAKPLTVVTDIFDMKIWHSLYLRSFGMHDEGSIRNYEIQHQSERSYNESILCLLEKTRALGCLKYTNGRIIDVIDYKKLSQLYTYNEHVRHRQYPKTSASDVRNVSQSFSGFPSSTYNTDVYTVSHDIPRDPSMPYIATRSGQYRTNESAIYSSSASFCNEHPLSNNTWINQTRYPEIAKSSVRNVDAYPDVSMASPYNGSRHADAKIKETANTGKYTVGQPKSRSTSLRNDFYFSHQEEYSPRNDGNYYQPADHNYNEYVNMQNFAKQYGHSPRIAYQKMKSNETNF</sequence>
<evidence type="ECO:0000259" key="2">
    <source>
        <dbReference type="PROSITE" id="PS51339"/>
    </source>
</evidence>
<accession>B3RSS9</accession>
<dbReference type="CTD" id="6751787"/>
<dbReference type="OrthoDB" id="271628at2759"/>
<dbReference type="InterPro" id="IPR010569">
    <property type="entry name" value="Myotubularin-like_Pase_dom"/>
</dbReference>
<protein>
    <recommendedName>
        <fullName evidence="2">Myotubularin phosphatase domain-containing protein</fullName>
    </recommendedName>
</protein>
<name>B3RSS9_TRIAD</name>
<dbReference type="PANTHER" id="PTHR10807">
    <property type="entry name" value="MYOTUBULARIN-RELATED"/>
    <property type="match status" value="1"/>
</dbReference>
<keyword evidence="4" id="KW-1185">Reference proteome</keyword>
<evidence type="ECO:0000313" key="4">
    <source>
        <dbReference type="Proteomes" id="UP000009022"/>
    </source>
</evidence>
<gene>
    <name evidence="3" type="ORF">TRIADDRAFT_54716</name>
</gene>
<evidence type="ECO:0000256" key="1">
    <source>
        <dbReference type="ARBA" id="ARBA00007471"/>
    </source>
</evidence>
<dbReference type="RefSeq" id="XP_002110574.1">
    <property type="nucleotide sequence ID" value="XM_002110538.1"/>
</dbReference>
<dbReference type="PROSITE" id="PS51339">
    <property type="entry name" value="PPASE_MYOTUBULARIN"/>
    <property type="match status" value="1"/>
</dbReference>
<dbReference type="InterPro" id="IPR029021">
    <property type="entry name" value="Prot-tyrosine_phosphatase-like"/>
</dbReference>
<organism evidence="3 4">
    <name type="scientific">Trichoplax adhaerens</name>
    <name type="common">Trichoplax reptans</name>
    <dbReference type="NCBI Taxonomy" id="10228"/>
    <lineage>
        <taxon>Eukaryota</taxon>
        <taxon>Metazoa</taxon>
        <taxon>Placozoa</taxon>
        <taxon>Uniplacotomia</taxon>
        <taxon>Trichoplacea</taxon>
        <taxon>Trichoplacidae</taxon>
        <taxon>Trichoplax</taxon>
    </lineage>
</organism>
<dbReference type="GO" id="GO:0005737">
    <property type="term" value="C:cytoplasm"/>
    <property type="evidence" value="ECO:0000318"/>
    <property type="project" value="GO_Central"/>
</dbReference>
<dbReference type="PANTHER" id="PTHR10807:SF110">
    <property type="entry name" value="FI17948P1"/>
    <property type="match status" value="1"/>
</dbReference>
<dbReference type="AlphaFoldDB" id="B3RSS9"/>
<feature type="domain" description="Myotubularin phosphatase" evidence="2">
    <location>
        <begin position="217"/>
        <end position="604"/>
    </location>
</feature>
<evidence type="ECO:0000313" key="3">
    <source>
        <dbReference type="EMBL" id="EDV26578.1"/>
    </source>
</evidence>
<dbReference type="Proteomes" id="UP000009022">
    <property type="component" value="Unassembled WGS sequence"/>
</dbReference>
<comment type="similarity">
    <text evidence="1">Belongs to the protein-tyrosine phosphatase family. Non-receptor class myotubularin subfamily.</text>
</comment>
<proteinExistence type="inferred from homology"/>
<dbReference type="GeneID" id="6751787"/>
<dbReference type="SUPFAM" id="SSF52799">
    <property type="entry name" value="(Phosphotyrosine protein) phosphatases II"/>
    <property type="match status" value="1"/>
</dbReference>
<reference evidence="3 4" key="1">
    <citation type="journal article" date="2008" name="Nature">
        <title>The Trichoplax genome and the nature of placozoans.</title>
        <authorList>
            <person name="Srivastava M."/>
            <person name="Begovic E."/>
            <person name="Chapman J."/>
            <person name="Putnam N.H."/>
            <person name="Hellsten U."/>
            <person name="Kawashima T."/>
            <person name="Kuo A."/>
            <person name="Mitros T."/>
            <person name="Salamov A."/>
            <person name="Carpenter M.L."/>
            <person name="Signorovitch A.Y."/>
            <person name="Moreno M.A."/>
            <person name="Kamm K."/>
            <person name="Grimwood J."/>
            <person name="Schmutz J."/>
            <person name="Shapiro H."/>
            <person name="Grigoriev I.V."/>
            <person name="Buss L.W."/>
            <person name="Schierwater B."/>
            <person name="Dellaporta S.L."/>
            <person name="Rokhsar D.S."/>
        </authorList>
    </citation>
    <scope>NUCLEOTIDE SEQUENCE [LARGE SCALE GENOMIC DNA]</scope>
    <source>
        <strain evidence="3 4">Grell-BS-1999</strain>
    </source>
</reference>
<dbReference type="STRING" id="10228.B3RSS9"/>
<dbReference type="GO" id="GO:0016020">
    <property type="term" value="C:membrane"/>
    <property type="evidence" value="ECO:0000318"/>
    <property type="project" value="GO_Central"/>
</dbReference>
<dbReference type="PhylomeDB" id="B3RSS9"/>
<dbReference type="InterPro" id="IPR030564">
    <property type="entry name" value="Myotubularin"/>
</dbReference>
<dbReference type="Pfam" id="PF06602">
    <property type="entry name" value="Myotub-related"/>
    <property type="match status" value="1"/>
</dbReference>
<dbReference type="InParanoid" id="B3RSS9"/>